<gene>
    <name evidence="1" type="ORF">L9X51_17980</name>
</gene>
<organism evidence="1 2">
    <name type="scientific">Vibrio aestuarianus</name>
    <dbReference type="NCBI Taxonomy" id="28171"/>
    <lineage>
        <taxon>Bacteria</taxon>
        <taxon>Pseudomonadati</taxon>
        <taxon>Pseudomonadota</taxon>
        <taxon>Gammaproteobacteria</taxon>
        <taxon>Vibrionales</taxon>
        <taxon>Vibrionaceae</taxon>
        <taxon>Vibrio</taxon>
    </lineage>
</organism>
<reference evidence="1" key="1">
    <citation type="submission" date="2022-02" db="EMBL/GenBank/DDBJ databases">
        <title>Emergence and expansion in Europe of a Vibrio aestuarianus clonal complex pathogenic for oysters.</title>
        <authorList>
            <person name="Mesnil A."/>
            <person name="Travers M.-A."/>
        </authorList>
    </citation>
    <scope>NUCLEOTIDE SEQUENCE</scope>
    <source>
        <strain evidence="1">19_064_15T1</strain>
    </source>
</reference>
<proteinExistence type="predicted"/>
<dbReference type="Proteomes" id="UP001140978">
    <property type="component" value="Unassembled WGS sequence"/>
</dbReference>
<evidence type="ECO:0000313" key="1">
    <source>
        <dbReference type="EMBL" id="MDE1348273.1"/>
    </source>
</evidence>
<dbReference type="EMBL" id="JAKNAX010000097">
    <property type="protein sequence ID" value="MDE1348273.1"/>
    <property type="molecule type" value="Genomic_DNA"/>
</dbReference>
<dbReference type="RefSeq" id="WP_088729555.1">
    <property type="nucleotide sequence ID" value="NZ_JAKNAX010000097.1"/>
</dbReference>
<sequence length="114" mass="13251">MIKIAPENDFRYRVHASTLMWVCEVREENGKWVNVEIVKGCERTIYHLEGRSGYYVQYNSRWVLLRNAKEFKILLSQARKGNVYLFSNELGVSVANPSTLKQIAIQPFIAVQKT</sequence>
<protein>
    <submittedName>
        <fullName evidence="1">Uncharacterized protein</fullName>
    </submittedName>
</protein>
<evidence type="ECO:0000313" key="2">
    <source>
        <dbReference type="Proteomes" id="UP001140978"/>
    </source>
</evidence>
<dbReference type="AlphaFoldDB" id="A0A9X4FAY3"/>
<accession>A0A9X4FAY3</accession>
<comment type="caution">
    <text evidence="1">The sequence shown here is derived from an EMBL/GenBank/DDBJ whole genome shotgun (WGS) entry which is preliminary data.</text>
</comment>
<name>A0A9X4FAY3_9VIBR</name>